<sequence>MKKIARLWAEDAFRLLAKDFWLLQKSISGSLAIIQAKEIMGVICLKR</sequence>
<name>A0ABW0E666_9BACT</name>
<evidence type="ECO:0000313" key="2">
    <source>
        <dbReference type="Proteomes" id="UP001596161"/>
    </source>
</evidence>
<protein>
    <submittedName>
        <fullName evidence="1">Uncharacterized protein</fullName>
    </submittedName>
</protein>
<evidence type="ECO:0000313" key="1">
    <source>
        <dbReference type="EMBL" id="MFC5269867.1"/>
    </source>
</evidence>
<accession>A0ABW0E666</accession>
<comment type="caution">
    <text evidence="1">The sequence shown here is derived from an EMBL/GenBank/DDBJ whole genome shotgun (WGS) entry which is preliminary data.</text>
</comment>
<reference evidence="2" key="1">
    <citation type="journal article" date="2019" name="Int. J. Syst. Evol. Microbiol.">
        <title>The Global Catalogue of Microorganisms (GCM) 10K type strain sequencing project: providing services to taxonomists for standard genome sequencing and annotation.</title>
        <authorList>
            <consortium name="The Broad Institute Genomics Platform"/>
            <consortium name="The Broad Institute Genome Sequencing Center for Infectious Disease"/>
            <person name="Wu L."/>
            <person name="Ma J."/>
        </authorList>
    </citation>
    <scope>NUCLEOTIDE SEQUENCE [LARGE SCALE GENOMIC DNA]</scope>
    <source>
        <strain evidence="2">KACC 12602</strain>
    </source>
</reference>
<dbReference type="Proteomes" id="UP001596161">
    <property type="component" value="Unassembled WGS sequence"/>
</dbReference>
<gene>
    <name evidence="1" type="ORF">ACFPIB_04540</name>
</gene>
<proteinExistence type="predicted"/>
<keyword evidence="2" id="KW-1185">Reference proteome</keyword>
<organism evidence="1 2">
    <name type="scientific">Adhaeribacter terreus</name>
    <dbReference type="NCBI Taxonomy" id="529703"/>
    <lineage>
        <taxon>Bacteria</taxon>
        <taxon>Pseudomonadati</taxon>
        <taxon>Bacteroidota</taxon>
        <taxon>Cytophagia</taxon>
        <taxon>Cytophagales</taxon>
        <taxon>Hymenobacteraceae</taxon>
        <taxon>Adhaeribacter</taxon>
    </lineage>
</organism>
<dbReference type="RefSeq" id="WP_378016247.1">
    <property type="nucleotide sequence ID" value="NZ_JBHSKT010000002.1"/>
</dbReference>
<dbReference type="EMBL" id="JBHSKT010000002">
    <property type="protein sequence ID" value="MFC5269867.1"/>
    <property type="molecule type" value="Genomic_DNA"/>
</dbReference>